<dbReference type="STRING" id="86259.A0A4Z1P5Z8"/>
<comment type="caution">
    <text evidence="5">The sequence shown here is derived from an EMBL/GenBank/DDBJ whole genome shotgun (WGS) entry which is preliminary data.</text>
</comment>
<dbReference type="InterPro" id="IPR000073">
    <property type="entry name" value="AB_hydrolase_1"/>
</dbReference>
<reference evidence="5 6" key="1">
    <citation type="submission" date="2019-04" db="EMBL/GenBank/DDBJ databases">
        <title>High contiguity whole genome sequence and gene annotation resource for two Venturia nashicola isolates.</title>
        <authorList>
            <person name="Prokchorchik M."/>
            <person name="Won K."/>
            <person name="Lee Y."/>
            <person name="Choi E.D."/>
            <person name="Segonzac C."/>
            <person name="Sohn K.H."/>
        </authorList>
    </citation>
    <scope>NUCLEOTIDE SEQUENCE [LARGE SCALE GENOMIC DNA]</scope>
    <source>
        <strain evidence="5 6">PRI2</strain>
    </source>
</reference>
<proteinExistence type="inferred from homology"/>
<gene>
    <name evidence="5" type="ORF">E6O75_ATG02732</name>
</gene>
<evidence type="ECO:0000256" key="1">
    <source>
        <dbReference type="ARBA" id="ARBA00022801"/>
    </source>
</evidence>
<dbReference type="PRINTS" id="PR00412">
    <property type="entry name" value="EPOXHYDRLASE"/>
</dbReference>
<dbReference type="Pfam" id="PF12697">
    <property type="entry name" value="Abhydrolase_6"/>
    <property type="match status" value="1"/>
</dbReference>
<dbReference type="PANTHER" id="PTHR43329">
    <property type="entry name" value="EPOXIDE HYDROLASE"/>
    <property type="match status" value="1"/>
</dbReference>
<feature type="transmembrane region" description="Helical" evidence="3">
    <location>
        <begin position="21"/>
        <end position="44"/>
    </location>
</feature>
<dbReference type="SUPFAM" id="SSF53474">
    <property type="entry name" value="alpha/beta-Hydrolases"/>
    <property type="match status" value="1"/>
</dbReference>
<evidence type="ECO:0000256" key="2">
    <source>
        <dbReference type="ARBA" id="ARBA00038334"/>
    </source>
</evidence>
<keyword evidence="3" id="KW-0472">Membrane</keyword>
<keyword evidence="1 5" id="KW-0378">Hydrolase</keyword>
<dbReference type="Proteomes" id="UP000298493">
    <property type="component" value="Unassembled WGS sequence"/>
</dbReference>
<organism evidence="5 6">
    <name type="scientific">Venturia nashicola</name>
    <dbReference type="NCBI Taxonomy" id="86259"/>
    <lineage>
        <taxon>Eukaryota</taxon>
        <taxon>Fungi</taxon>
        <taxon>Dikarya</taxon>
        <taxon>Ascomycota</taxon>
        <taxon>Pezizomycotina</taxon>
        <taxon>Dothideomycetes</taxon>
        <taxon>Pleosporomycetidae</taxon>
        <taxon>Venturiales</taxon>
        <taxon>Venturiaceae</taxon>
        <taxon>Venturia</taxon>
    </lineage>
</organism>
<evidence type="ECO:0000259" key="4">
    <source>
        <dbReference type="Pfam" id="PF12697"/>
    </source>
</evidence>
<evidence type="ECO:0000313" key="5">
    <source>
        <dbReference type="EMBL" id="TID24367.1"/>
    </source>
</evidence>
<accession>A0A4Z1P5Z8</accession>
<dbReference type="GO" id="GO:0016787">
    <property type="term" value="F:hydrolase activity"/>
    <property type="evidence" value="ECO:0007669"/>
    <property type="project" value="UniProtKB-KW"/>
</dbReference>
<name>A0A4Z1P5Z8_9PEZI</name>
<dbReference type="Gene3D" id="3.40.50.1820">
    <property type="entry name" value="alpha/beta hydrolase"/>
    <property type="match status" value="1"/>
</dbReference>
<feature type="domain" description="AB hydrolase-1" evidence="4">
    <location>
        <begin position="108"/>
        <end position="456"/>
    </location>
</feature>
<sequence length="497" mass="55715">MPTHVIDVPSKPTRSDLVVRLLWHAFSFAYGTATLVGFILLAVVRKPSFRRFDNKSRKELAIARDKLWNLDCHPGGLNHRFCTLRNGIKLHYVEALPHNPSAGNTSLVIFLHGFPDSWVLWQQYLCGNLRDSSLMVACDLPGFGGSDSLAKYGPNEVLEVISEYIIQMREKYLNPEDENAKVIVAAHDWGAVIGFRLASEAPELADRFILSNAIHPAFANSNVKDRLAAMSQMIHTWPRMPLRLCLNIPRLLRNMFSTASPLLRQFIKSGYIFVFQLPRPMVNSLAAVGEHWFFRYLNALAMHPDPSKPLEGSLGAELLASSTGPSMEECVTNGKEDLTYPASVRKRAQNGAWFEKVRVYRDGLAFSPWEKSIETLWDLTQIQPRKVRRRSFSRVALFDTGPEGTLRAPTTVIWGQDDIAIERSIAVQGIKDIFGCRSSQLIEIPNCGHWSPLEKNGALIFERVIAWAAGGEVGSLVEKLFPGFDPDHASANHITEK</sequence>
<protein>
    <submittedName>
        <fullName evidence="5">Abhydrolase domain-containing protein 9</fullName>
    </submittedName>
</protein>
<keyword evidence="3" id="KW-1133">Transmembrane helix</keyword>
<keyword evidence="3" id="KW-0812">Transmembrane</keyword>
<evidence type="ECO:0000256" key="3">
    <source>
        <dbReference type="SAM" id="Phobius"/>
    </source>
</evidence>
<evidence type="ECO:0000313" key="6">
    <source>
        <dbReference type="Proteomes" id="UP000298493"/>
    </source>
</evidence>
<dbReference type="EMBL" id="SNSC02000005">
    <property type="protein sequence ID" value="TID24367.1"/>
    <property type="molecule type" value="Genomic_DNA"/>
</dbReference>
<dbReference type="InterPro" id="IPR029058">
    <property type="entry name" value="AB_hydrolase_fold"/>
</dbReference>
<dbReference type="AlphaFoldDB" id="A0A4Z1P5Z8"/>
<keyword evidence="6" id="KW-1185">Reference proteome</keyword>
<comment type="similarity">
    <text evidence="2">Belongs to the AB hydrolase superfamily. Epoxide hydrolase family.</text>
</comment>
<dbReference type="InterPro" id="IPR000639">
    <property type="entry name" value="Epox_hydrolase-like"/>
</dbReference>